<keyword evidence="1" id="KW-0472">Membrane</keyword>
<keyword evidence="1" id="KW-1133">Transmembrane helix</keyword>
<keyword evidence="1" id="KW-0812">Transmembrane</keyword>
<dbReference type="SUPFAM" id="SSF55486">
    <property type="entry name" value="Metalloproteases ('zincins'), catalytic domain"/>
    <property type="match status" value="1"/>
</dbReference>
<keyword evidence="4" id="KW-1185">Reference proteome</keyword>
<dbReference type="Proteomes" id="UP001139028">
    <property type="component" value="Unassembled WGS sequence"/>
</dbReference>
<name>A0A9X2J2T0_9GAMM</name>
<evidence type="ECO:0000313" key="4">
    <source>
        <dbReference type="Proteomes" id="UP001139028"/>
    </source>
</evidence>
<feature type="transmembrane region" description="Helical" evidence="1">
    <location>
        <begin position="524"/>
        <end position="543"/>
    </location>
</feature>
<protein>
    <recommendedName>
        <fullName evidence="2">Peptidase M1 membrane alanine aminopeptidase domain-containing protein</fullName>
    </recommendedName>
</protein>
<gene>
    <name evidence="3" type="ORF">MO867_00565</name>
</gene>
<reference evidence="3" key="1">
    <citation type="journal article" date="2022" name="Arch. Microbiol.">
        <title>Microbulbifer okhotskensis sp. nov., isolated from a deep bottom sediment of the Okhotsk Sea.</title>
        <authorList>
            <person name="Romanenko L."/>
            <person name="Kurilenko V."/>
            <person name="Otstavnykh N."/>
            <person name="Velansky P."/>
            <person name="Isaeva M."/>
            <person name="Mikhailov V."/>
        </authorList>
    </citation>
    <scope>NUCLEOTIDE SEQUENCE</scope>
    <source>
        <strain evidence="3">OS29</strain>
    </source>
</reference>
<dbReference type="GO" id="GO:0008270">
    <property type="term" value="F:zinc ion binding"/>
    <property type="evidence" value="ECO:0007669"/>
    <property type="project" value="InterPro"/>
</dbReference>
<accession>A0A9X2J2T0</accession>
<feature type="transmembrane region" description="Helical" evidence="1">
    <location>
        <begin position="54"/>
        <end position="80"/>
    </location>
</feature>
<dbReference type="EMBL" id="JALBWM010000002">
    <property type="protein sequence ID" value="MCO1332817.1"/>
    <property type="molecule type" value="Genomic_DNA"/>
</dbReference>
<dbReference type="AlphaFoldDB" id="A0A9X2J2T0"/>
<comment type="caution">
    <text evidence="3">The sequence shown here is derived from an EMBL/GenBank/DDBJ whole genome shotgun (WGS) entry which is preliminary data.</text>
</comment>
<feature type="transmembrane region" description="Helical" evidence="1">
    <location>
        <begin position="564"/>
        <end position="586"/>
    </location>
</feature>
<feature type="transmembrane region" description="Helical" evidence="1">
    <location>
        <begin position="146"/>
        <end position="169"/>
    </location>
</feature>
<feature type="domain" description="Peptidase M1 membrane alanine aminopeptidase" evidence="2">
    <location>
        <begin position="864"/>
        <end position="1062"/>
    </location>
</feature>
<dbReference type="PANTHER" id="PTHR43471">
    <property type="entry name" value="ABC TRANSPORTER PERMEASE"/>
    <property type="match status" value="1"/>
</dbReference>
<dbReference type="InterPro" id="IPR014782">
    <property type="entry name" value="Peptidase_M1_dom"/>
</dbReference>
<evidence type="ECO:0000256" key="1">
    <source>
        <dbReference type="SAM" id="Phobius"/>
    </source>
</evidence>
<feature type="transmembrane region" description="Helical" evidence="1">
    <location>
        <begin position="316"/>
        <end position="336"/>
    </location>
</feature>
<proteinExistence type="predicted"/>
<dbReference type="InterPro" id="IPR027268">
    <property type="entry name" value="Peptidase_M4/M1_CTD_sf"/>
</dbReference>
<dbReference type="Gene3D" id="1.10.390.10">
    <property type="entry name" value="Neutral Protease Domain 2"/>
    <property type="match status" value="1"/>
</dbReference>
<feature type="transmembrane region" description="Helical" evidence="1">
    <location>
        <begin position="441"/>
        <end position="460"/>
    </location>
</feature>
<feature type="transmembrane region" description="Helical" evidence="1">
    <location>
        <begin position="244"/>
        <end position="263"/>
    </location>
</feature>
<feature type="transmembrane region" description="Helical" evidence="1">
    <location>
        <begin position="101"/>
        <end position="126"/>
    </location>
</feature>
<organism evidence="3 4">
    <name type="scientific">Microbulbifer okhotskensis</name>
    <dbReference type="NCBI Taxonomy" id="2926617"/>
    <lineage>
        <taxon>Bacteria</taxon>
        <taxon>Pseudomonadati</taxon>
        <taxon>Pseudomonadota</taxon>
        <taxon>Gammaproteobacteria</taxon>
        <taxon>Cellvibrionales</taxon>
        <taxon>Microbulbiferaceae</taxon>
        <taxon>Microbulbifer</taxon>
    </lineage>
</organism>
<feature type="transmembrane region" description="Helical" evidence="1">
    <location>
        <begin position="356"/>
        <end position="375"/>
    </location>
</feature>
<feature type="transmembrane region" description="Helical" evidence="1">
    <location>
        <begin position="17"/>
        <end position="34"/>
    </location>
</feature>
<evidence type="ECO:0000259" key="2">
    <source>
        <dbReference type="Pfam" id="PF01433"/>
    </source>
</evidence>
<evidence type="ECO:0000313" key="3">
    <source>
        <dbReference type="EMBL" id="MCO1332817.1"/>
    </source>
</evidence>
<feature type="transmembrane region" description="Helical" evidence="1">
    <location>
        <begin position="472"/>
        <end position="493"/>
    </location>
</feature>
<feature type="transmembrane region" description="Helical" evidence="1">
    <location>
        <begin position="176"/>
        <end position="192"/>
    </location>
</feature>
<dbReference type="Pfam" id="PF01433">
    <property type="entry name" value="Peptidase_M1"/>
    <property type="match status" value="1"/>
</dbReference>
<dbReference type="GO" id="GO:0008237">
    <property type="term" value="F:metallopeptidase activity"/>
    <property type="evidence" value="ECO:0007669"/>
    <property type="project" value="InterPro"/>
</dbReference>
<feature type="transmembrane region" description="Helical" evidence="1">
    <location>
        <begin position="407"/>
        <end position="429"/>
    </location>
</feature>
<sequence>MFLSVAKFEFNYQLRQPVFYVTSLVFFLLTFGAITVDNIQIGGAGGSTLINSPFAIMLTLLVMCVFSIFITAAFAANPVLRDRDMKMDGIVFSTPINKRDYLLGRFSGSFAVAFLGFSASALGMLFGSWMPWLDPERLGPTQISHYLQTLFILVLPSMLFCSALFFSLAAVTRSMMATYLGLIAFLVLYFTSQGMMDEPAYRNVAALADPFGLAAFESVTRYWTAFDRNTSMIALEGEYLTNRIIWLSASLLIIGLGYKRFSFTERKPLWSRRRSAKIQPEEEPRTHKPLPRISPTFGTATIWQQFRVRCGFEVKAVVKSLAFWVILAIGVLNVLGASLNLEAIFGTSVYPVTRSMVSLIQGAFSLIMMIILIYYGAELVWRERQAGCHEIMDAVPTPSWVFVASKFLAMLVVLAGILIASMLTTIAVQLGKGYTTLEPGLYFYGLWYQFAMPFYLMAILSIFAQVLTRNKFLGMLLMVGYLISTIVLGSLGFEHNLYQFAGWNAAPYSDMNGYGHFDQGRTWFAFYWTSFSLILVILSYGLWQRGTLAPLVGRFKALHFQLGLPSRLVSATALLLFVTSGAFIFYNTNILNDYETSKDREQLAADYEKKYKALEGNPAPHITDVKVDVDIFPDERRYQVRGRYFLVNKRDEAINEVVIGLDRALRVNQLSLSQAKLREKDERFGHYFFDLDQPLQPGDSLSLEFDLNRINRGFMNSGSSTTLVGNGTFFNNYEALPFIGYNNNIELTDRHLRKKHNLPPPQRMPKLEDKNHYRESYLRSDSDWINFETTVSTSVGQVALAPGYRQKDWQEGERHYFHYKMDVPIHNFFSYLSADYTVVKDQWQDVAIEVYHHKPHDYNVDRMVEGVKKSLEYFSKAFSPYQYRQLRIVEFPGYEKFAQAFPNTVPFSESIGFVADLRDPNEIDYVFYVTAHEVAHQWWAHQLLGANVQGATMLSETLAQYSALMVMEQAYGPEKIRRFLKYELDRYLSARGSELLEELPISRNENQPYIHYRKGSMAMYALKDAMGEEAINAALASLLKDKGFSSDPYPTSMDLISHLRARAEAHHQDLITDMLERVVLFDLKVEKASTEQLENGNYRVSVELNSHKFEADGDGQEKEVPLKNWIDIAIFKEDPDENTSSDNVLYLAKHDIREGSTVLEFEVTEKPGIAGIDPYIKMIDKNPDDNLLTIEAL</sequence>
<dbReference type="RefSeq" id="WP_252463988.1">
    <property type="nucleotide sequence ID" value="NZ_JALBWM010000002.1"/>
</dbReference>